<dbReference type="InterPro" id="IPR048583">
    <property type="entry name" value="RNase_E_G_thioredoxin-like"/>
</dbReference>
<sequence>MAYKKNFIQHKPSQPNPNYFKPLKKNFAGNHSANCVYWKFTNTPTLVKPMKEILLNVTSKEKRCAVLKFGKLQDLIVERKSNRLLTGNIYRGEVINILNNIQSAFIAINEGENGFIHISDIVENTQKFQEMFDMEFDWDCDVSAIKPRNLKNADISKFMEIGHPVLVQVVKEPIGSKGARLTSNITIPGRYLVLLPNTPHRGVSRKIIDRADRDRLKKIIRAFEMPQEMGLICRTASTGASTDELIAEAHELLENWEKIMEEFKESSEPTCLYRESDLVKKAVLKAVNKKYTRMLVDDYKTYQYCQQVYNRYKGEHELKLECYRDKIPMFDRFAVENEIERCLRRKIWLQSGGYLFFDKTEAMYTIDVNSGRSSSSKENTNVEETLVRINMEAAEEIARQLRIRNIGGLVICDFIDMRYRKNQRRVLDTLKEAMKEDSAKCTILGMSEFGLVEMTRQRTRESLIQTLFTNCPYCNGNGMIKNFESTSIEIERAIKRLISVENKQQLELVIHPQMNEFLGKGDRSALIKLAKKWKGELSFKTNDELHLAGFEFYSLDDGQKIE</sequence>
<keyword evidence="14" id="KW-0460">Magnesium</keyword>
<keyword evidence="5" id="KW-0963">Cytoplasm</keyword>
<name>A0ABS0B2P0_9BACT</name>
<keyword evidence="8" id="KW-0819">tRNA processing</keyword>
<evidence type="ECO:0000256" key="12">
    <source>
        <dbReference type="ARBA" id="ARBA00022759"/>
    </source>
</evidence>
<dbReference type="Gene3D" id="2.40.50.140">
    <property type="entry name" value="Nucleic acid-binding proteins"/>
    <property type="match status" value="1"/>
</dbReference>
<comment type="subcellular location">
    <subcellularLocation>
        <location evidence="2">Cytoplasm</location>
    </subcellularLocation>
</comment>
<evidence type="ECO:0000313" key="17">
    <source>
        <dbReference type="EMBL" id="MBF5059830.1"/>
    </source>
</evidence>
<protein>
    <recommendedName>
        <fullName evidence="4">Ribonuclease G</fullName>
    </recommendedName>
</protein>
<comment type="cofactor">
    <cofactor evidence="1">
        <name>Mg(2+)</name>
        <dbReference type="ChEBI" id="CHEBI:18420"/>
    </cofactor>
</comment>
<feature type="domain" description="S1 motif" evidence="16">
    <location>
        <begin position="87"/>
        <end position="184"/>
    </location>
</feature>
<dbReference type="InterPro" id="IPR012340">
    <property type="entry name" value="NA-bd_OB-fold"/>
</dbReference>
<reference evidence="17 18" key="1">
    <citation type="submission" date="2020-01" db="EMBL/GenBank/DDBJ databases">
        <title>Draft genome sequence of Cand. Neptunochlamydia vexilliferae K9.</title>
        <authorList>
            <person name="Schulz F."/>
            <person name="Koestlbacher S."/>
            <person name="Wascher F."/>
            <person name="Pizzetti I."/>
            <person name="Horn M."/>
        </authorList>
    </citation>
    <scope>NUCLEOTIDE SEQUENCE [LARGE SCALE GENOMIC DNA]</scope>
    <source>
        <strain evidence="17 18">K9</strain>
    </source>
</reference>
<keyword evidence="13 17" id="KW-0378">Hydrolase</keyword>
<dbReference type="Proteomes" id="UP001194714">
    <property type="component" value="Unassembled WGS sequence"/>
</dbReference>
<keyword evidence="9" id="KW-0540">Nuclease</keyword>
<evidence type="ECO:0000259" key="16">
    <source>
        <dbReference type="PROSITE" id="PS50126"/>
    </source>
</evidence>
<keyword evidence="12" id="KW-0255">Endonuclease</keyword>
<organism evidence="17 18">
    <name type="scientific">Candidatus Neptunichlamydia vexilliferae</name>
    <dbReference type="NCBI Taxonomy" id="1651774"/>
    <lineage>
        <taxon>Bacteria</taxon>
        <taxon>Pseudomonadati</taxon>
        <taxon>Chlamydiota</taxon>
        <taxon>Chlamydiia</taxon>
        <taxon>Parachlamydiales</taxon>
        <taxon>Simkaniaceae</taxon>
        <taxon>Candidatus Neptunichlamydia</taxon>
    </lineage>
</organism>
<dbReference type="InterPro" id="IPR004659">
    <property type="entry name" value="RNase_E/G"/>
</dbReference>
<dbReference type="InterPro" id="IPR003029">
    <property type="entry name" value="S1_domain"/>
</dbReference>
<dbReference type="Pfam" id="PF10150">
    <property type="entry name" value="RNase_E_G"/>
    <property type="match status" value="1"/>
</dbReference>
<evidence type="ECO:0000256" key="15">
    <source>
        <dbReference type="ARBA" id="ARBA00022884"/>
    </source>
</evidence>
<evidence type="ECO:0000256" key="2">
    <source>
        <dbReference type="ARBA" id="ARBA00004496"/>
    </source>
</evidence>
<dbReference type="SMART" id="SM00316">
    <property type="entry name" value="S1"/>
    <property type="match status" value="1"/>
</dbReference>
<keyword evidence="6" id="KW-0698">rRNA processing</keyword>
<dbReference type="PANTHER" id="PTHR30001:SF0">
    <property type="entry name" value="RIBONUCLEASE G"/>
    <property type="match status" value="1"/>
</dbReference>
<dbReference type="Gene3D" id="3.40.1260.20">
    <property type="entry name" value="Ribonuclease E, catalytic domain"/>
    <property type="match status" value="1"/>
</dbReference>
<keyword evidence="18" id="KW-1185">Reference proteome</keyword>
<dbReference type="CDD" id="cd04453">
    <property type="entry name" value="S1_RNase_E"/>
    <property type="match status" value="1"/>
</dbReference>
<dbReference type="PANTHER" id="PTHR30001">
    <property type="entry name" value="RIBONUCLEASE"/>
    <property type="match status" value="1"/>
</dbReference>
<evidence type="ECO:0000256" key="10">
    <source>
        <dbReference type="ARBA" id="ARBA00022723"/>
    </source>
</evidence>
<keyword evidence="7" id="KW-0820">tRNA-binding</keyword>
<evidence type="ECO:0000256" key="6">
    <source>
        <dbReference type="ARBA" id="ARBA00022552"/>
    </source>
</evidence>
<evidence type="ECO:0000256" key="14">
    <source>
        <dbReference type="ARBA" id="ARBA00022842"/>
    </source>
</evidence>
<accession>A0ABS0B2P0</accession>
<dbReference type="GO" id="GO:0016787">
    <property type="term" value="F:hydrolase activity"/>
    <property type="evidence" value="ECO:0007669"/>
    <property type="project" value="UniProtKB-KW"/>
</dbReference>
<evidence type="ECO:0000256" key="5">
    <source>
        <dbReference type="ARBA" id="ARBA00022490"/>
    </source>
</evidence>
<keyword evidence="11" id="KW-0699">rRNA-binding</keyword>
<evidence type="ECO:0000256" key="11">
    <source>
        <dbReference type="ARBA" id="ARBA00022730"/>
    </source>
</evidence>
<dbReference type="EMBL" id="JAAEJV010000043">
    <property type="protein sequence ID" value="MBF5059830.1"/>
    <property type="molecule type" value="Genomic_DNA"/>
</dbReference>
<keyword evidence="10" id="KW-0479">Metal-binding</keyword>
<evidence type="ECO:0000256" key="8">
    <source>
        <dbReference type="ARBA" id="ARBA00022694"/>
    </source>
</evidence>
<dbReference type="SUPFAM" id="SSF50249">
    <property type="entry name" value="Nucleic acid-binding proteins"/>
    <property type="match status" value="1"/>
</dbReference>
<dbReference type="Pfam" id="PF20833">
    <property type="entry name" value="RNase_E_G_Thio"/>
    <property type="match status" value="1"/>
</dbReference>
<dbReference type="InterPro" id="IPR019307">
    <property type="entry name" value="RNA-bd_AU-1/RNase_E/G"/>
</dbReference>
<comment type="similarity">
    <text evidence="3">Belongs to the RNase E/G family. RNase G subfamily.</text>
</comment>
<comment type="caution">
    <text evidence="17">The sequence shown here is derived from an EMBL/GenBank/DDBJ whole genome shotgun (WGS) entry which is preliminary data.</text>
</comment>
<gene>
    <name evidence="17" type="ORF">NEPTK9_001349</name>
</gene>
<evidence type="ECO:0000256" key="13">
    <source>
        <dbReference type="ARBA" id="ARBA00022801"/>
    </source>
</evidence>
<dbReference type="PROSITE" id="PS50126">
    <property type="entry name" value="S1"/>
    <property type="match status" value="1"/>
</dbReference>
<dbReference type="NCBIfam" id="TIGR00757">
    <property type="entry name" value="RNaseEG"/>
    <property type="match status" value="1"/>
</dbReference>
<evidence type="ECO:0000256" key="3">
    <source>
        <dbReference type="ARBA" id="ARBA00005663"/>
    </source>
</evidence>
<evidence type="ECO:0000256" key="4">
    <source>
        <dbReference type="ARBA" id="ARBA00017719"/>
    </source>
</evidence>
<evidence type="ECO:0000256" key="9">
    <source>
        <dbReference type="ARBA" id="ARBA00022722"/>
    </source>
</evidence>
<evidence type="ECO:0000313" key="18">
    <source>
        <dbReference type="Proteomes" id="UP001194714"/>
    </source>
</evidence>
<proteinExistence type="inferred from homology"/>
<evidence type="ECO:0000256" key="1">
    <source>
        <dbReference type="ARBA" id="ARBA00001946"/>
    </source>
</evidence>
<keyword evidence="15" id="KW-0694">RNA-binding</keyword>
<evidence type="ECO:0000256" key="7">
    <source>
        <dbReference type="ARBA" id="ARBA00022555"/>
    </source>
</evidence>